<reference evidence="8 9" key="1">
    <citation type="submission" date="2024-03" db="EMBL/GenBank/DDBJ databases">
        <title>The Acrasis kona genome and developmental transcriptomes reveal deep origins of eukaryotic multicellular pathways.</title>
        <authorList>
            <person name="Sheikh S."/>
            <person name="Fu C.-J."/>
            <person name="Brown M.W."/>
            <person name="Baldauf S.L."/>
        </authorList>
    </citation>
    <scope>NUCLEOTIDE SEQUENCE [LARGE SCALE GENOMIC DNA]</scope>
    <source>
        <strain evidence="8 9">ATCC MYA-3509</strain>
    </source>
</reference>
<dbReference type="GO" id="GO:0031369">
    <property type="term" value="F:translation initiation factor binding"/>
    <property type="evidence" value="ECO:0007669"/>
    <property type="project" value="TreeGrafter"/>
</dbReference>
<dbReference type="GO" id="GO:0000932">
    <property type="term" value="C:P-body"/>
    <property type="evidence" value="ECO:0007669"/>
    <property type="project" value="TreeGrafter"/>
</dbReference>
<dbReference type="SUPFAM" id="SSF88798">
    <property type="entry name" value="N-terminal, heterodimerisation domain of RBP7 (RpoE)"/>
    <property type="match status" value="1"/>
</dbReference>
<dbReference type="CDD" id="cd04462">
    <property type="entry name" value="S1_RNAPII_Rpb7"/>
    <property type="match status" value="1"/>
</dbReference>
<evidence type="ECO:0000259" key="6">
    <source>
        <dbReference type="Pfam" id="PF00575"/>
    </source>
</evidence>
<evidence type="ECO:0000256" key="1">
    <source>
        <dbReference type="ARBA" id="ARBA00004123"/>
    </source>
</evidence>
<keyword evidence="3 8" id="KW-0240">DNA-directed RNA polymerase</keyword>
<dbReference type="EMBL" id="JAOPGA020001379">
    <property type="protein sequence ID" value="KAL0487872.1"/>
    <property type="molecule type" value="Genomic_DNA"/>
</dbReference>
<keyword evidence="5" id="KW-0539">Nucleus</keyword>
<evidence type="ECO:0000256" key="5">
    <source>
        <dbReference type="ARBA" id="ARBA00023242"/>
    </source>
</evidence>
<dbReference type="Proteomes" id="UP001431209">
    <property type="component" value="Unassembled WGS sequence"/>
</dbReference>
<comment type="similarity">
    <text evidence="2">Belongs to the eukaryotic RPB7/RPC8 RNA polymerase subunit family.</text>
</comment>
<organism evidence="8 9">
    <name type="scientific">Acrasis kona</name>
    <dbReference type="NCBI Taxonomy" id="1008807"/>
    <lineage>
        <taxon>Eukaryota</taxon>
        <taxon>Discoba</taxon>
        <taxon>Heterolobosea</taxon>
        <taxon>Tetramitia</taxon>
        <taxon>Eutetramitia</taxon>
        <taxon>Acrasidae</taxon>
        <taxon>Acrasis</taxon>
    </lineage>
</organism>
<dbReference type="Pfam" id="PF03876">
    <property type="entry name" value="SHS2_Rpb7-N"/>
    <property type="match status" value="1"/>
</dbReference>
<dbReference type="SUPFAM" id="SSF50249">
    <property type="entry name" value="Nucleic acid-binding proteins"/>
    <property type="match status" value="1"/>
</dbReference>
<dbReference type="AlphaFoldDB" id="A0AAW2ZEV2"/>
<evidence type="ECO:0000259" key="7">
    <source>
        <dbReference type="Pfam" id="PF03876"/>
    </source>
</evidence>
<dbReference type="InterPro" id="IPR012340">
    <property type="entry name" value="NA-bd_OB-fold"/>
</dbReference>
<accession>A0AAW2ZEV2</accession>
<dbReference type="Pfam" id="PF00575">
    <property type="entry name" value="S1"/>
    <property type="match status" value="1"/>
</dbReference>
<dbReference type="GO" id="GO:0045948">
    <property type="term" value="P:positive regulation of translational initiation"/>
    <property type="evidence" value="ECO:0007669"/>
    <property type="project" value="TreeGrafter"/>
</dbReference>
<name>A0AAW2ZEV2_9EUKA</name>
<dbReference type="Gene3D" id="2.40.50.140">
    <property type="entry name" value="Nucleic acid-binding proteins"/>
    <property type="match status" value="1"/>
</dbReference>
<dbReference type="FunFam" id="3.30.1490.120:FF:000001">
    <property type="entry name" value="DNA-directed RNA polymerase II subunit RPB7"/>
    <property type="match status" value="1"/>
</dbReference>
<proteinExistence type="inferred from homology"/>
<keyword evidence="4" id="KW-0804">Transcription</keyword>
<dbReference type="InterPro" id="IPR003029">
    <property type="entry name" value="S1_domain"/>
</dbReference>
<sequence>MFFHVQLEKNIRLHPRNFGPQLHQTLKQKLSSEVEGQCTGRYGYIITVTSISHIGQGKIAESSGYATFLVKYRAIVMRTFKSEIVDAVVTRVTKIGFFASVGPLEIFISRHGIPTDMTFDPDSSPPRYIAEDQNATIAQDTEVRLKIMGTKIEANGLFAIGTIKEDYLGPIAIEQL</sequence>
<dbReference type="PANTHER" id="PTHR12709:SF4">
    <property type="entry name" value="DNA-DIRECTED RNA POLYMERASE II SUBUNIT RPB7"/>
    <property type="match status" value="1"/>
</dbReference>
<dbReference type="InterPro" id="IPR005576">
    <property type="entry name" value="Rpb7-like_N"/>
</dbReference>
<evidence type="ECO:0000313" key="8">
    <source>
        <dbReference type="EMBL" id="KAL0487872.1"/>
    </source>
</evidence>
<keyword evidence="9" id="KW-1185">Reference proteome</keyword>
<dbReference type="CDD" id="cd04329">
    <property type="entry name" value="RNAP_II_Rpb7_N"/>
    <property type="match status" value="1"/>
</dbReference>
<evidence type="ECO:0000256" key="3">
    <source>
        <dbReference type="ARBA" id="ARBA00022478"/>
    </source>
</evidence>
<protein>
    <submittedName>
        <fullName evidence="8">DNA-directed RNA polymerase II subunit RPB7</fullName>
    </submittedName>
</protein>
<dbReference type="GO" id="GO:0006367">
    <property type="term" value="P:transcription initiation at RNA polymerase II promoter"/>
    <property type="evidence" value="ECO:0007669"/>
    <property type="project" value="TreeGrafter"/>
</dbReference>
<comment type="subcellular location">
    <subcellularLocation>
        <location evidence="1">Nucleus</location>
    </subcellularLocation>
</comment>
<dbReference type="InterPro" id="IPR036898">
    <property type="entry name" value="RNA_pol_Rpb7-like_N_sf"/>
</dbReference>
<dbReference type="GO" id="GO:0005665">
    <property type="term" value="C:RNA polymerase II, core complex"/>
    <property type="evidence" value="ECO:0007669"/>
    <property type="project" value="TreeGrafter"/>
</dbReference>
<dbReference type="GO" id="GO:0003697">
    <property type="term" value="F:single-stranded DNA binding"/>
    <property type="evidence" value="ECO:0007669"/>
    <property type="project" value="TreeGrafter"/>
</dbReference>
<dbReference type="FunFam" id="2.40.50.140:FF:000043">
    <property type="entry name" value="DNA-directed RNA polymerase II subunit RPB7"/>
    <property type="match status" value="1"/>
</dbReference>
<gene>
    <name evidence="8" type="ORF">AKO1_000085</name>
</gene>
<dbReference type="GO" id="GO:0060213">
    <property type="term" value="P:positive regulation of nuclear-transcribed mRNA poly(A) tail shortening"/>
    <property type="evidence" value="ECO:0007669"/>
    <property type="project" value="TreeGrafter"/>
</dbReference>
<comment type="caution">
    <text evidence="8">The sequence shown here is derived from an EMBL/GenBank/DDBJ whole genome shotgun (WGS) entry which is preliminary data.</text>
</comment>
<evidence type="ECO:0000313" key="9">
    <source>
        <dbReference type="Proteomes" id="UP001431209"/>
    </source>
</evidence>
<feature type="domain" description="S1 motif" evidence="6">
    <location>
        <begin position="80"/>
        <end position="151"/>
    </location>
</feature>
<dbReference type="GO" id="GO:0003727">
    <property type="term" value="F:single-stranded RNA binding"/>
    <property type="evidence" value="ECO:0007669"/>
    <property type="project" value="TreeGrafter"/>
</dbReference>
<dbReference type="Gene3D" id="3.30.1490.120">
    <property type="entry name" value="RNA polymerase Rpb7-like, N-terminal domain"/>
    <property type="match status" value="1"/>
</dbReference>
<feature type="domain" description="RNA polymerase Rpb7-like N-terminal" evidence="7">
    <location>
        <begin position="8"/>
        <end position="64"/>
    </location>
</feature>
<dbReference type="PANTHER" id="PTHR12709">
    <property type="entry name" value="DNA-DIRECTED RNA POLYMERASE II, III"/>
    <property type="match status" value="1"/>
</dbReference>
<evidence type="ECO:0000256" key="4">
    <source>
        <dbReference type="ARBA" id="ARBA00023163"/>
    </source>
</evidence>
<dbReference type="InterPro" id="IPR045113">
    <property type="entry name" value="Rpb7-like"/>
</dbReference>
<evidence type="ECO:0000256" key="2">
    <source>
        <dbReference type="ARBA" id="ARBA00009307"/>
    </source>
</evidence>